<dbReference type="SUPFAM" id="SSF52821">
    <property type="entry name" value="Rhodanese/Cell cycle control phosphatase"/>
    <property type="match status" value="1"/>
</dbReference>
<name>A0ABV2LTI7_9FLAO</name>
<dbReference type="Proteomes" id="UP001549146">
    <property type="component" value="Unassembled WGS sequence"/>
</dbReference>
<feature type="domain" description="Rhodanese" evidence="1">
    <location>
        <begin position="8"/>
        <end position="90"/>
    </location>
</feature>
<organism evidence="2 3">
    <name type="scientific">Moheibacter stercoris</name>
    <dbReference type="NCBI Taxonomy" id="1628251"/>
    <lineage>
        <taxon>Bacteria</taxon>
        <taxon>Pseudomonadati</taxon>
        <taxon>Bacteroidota</taxon>
        <taxon>Flavobacteriia</taxon>
        <taxon>Flavobacteriales</taxon>
        <taxon>Weeksellaceae</taxon>
        <taxon>Moheibacter</taxon>
    </lineage>
</organism>
<dbReference type="CDD" id="cd00158">
    <property type="entry name" value="RHOD"/>
    <property type="match status" value="1"/>
</dbReference>
<dbReference type="InterPro" id="IPR050229">
    <property type="entry name" value="GlpE_sulfurtransferase"/>
</dbReference>
<dbReference type="EMBL" id="JBEPMO010000007">
    <property type="protein sequence ID" value="MET3731877.1"/>
    <property type="molecule type" value="Genomic_DNA"/>
</dbReference>
<evidence type="ECO:0000259" key="1">
    <source>
        <dbReference type="PROSITE" id="PS50206"/>
    </source>
</evidence>
<protein>
    <submittedName>
        <fullName evidence="2">Rhodanese-related sulfurtransferase</fullName>
    </submittedName>
</protein>
<accession>A0ABV2LTI7</accession>
<dbReference type="PANTHER" id="PTHR43031:SF18">
    <property type="entry name" value="RHODANESE-RELATED SULFURTRANSFERASES"/>
    <property type="match status" value="1"/>
</dbReference>
<evidence type="ECO:0000313" key="3">
    <source>
        <dbReference type="Proteomes" id="UP001549146"/>
    </source>
</evidence>
<dbReference type="RefSeq" id="WP_354508555.1">
    <property type="nucleotide sequence ID" value="NZ_JBEPMO010000007.1"/>
</dbReference>
<sequence>MTTVEAIKNPNASLVDIREPYELEVDGLVEKAINIPMGEIPDRLEELKSLPKPLVIFCRSGKRASSVLNFLNENGIDDAFNGGGFADVNEILSED</sequence>
<dbReference type="PANTHER" id="PTHR43031">
    <property type="entry name" value="FAD-DEPENDENT OXIDOREDUCTASE"/>
    <property type="match status" value="1"/>
</dbReference>
<gene>
    <name evidence="2" type="ORF">ABID46_001459</name>
</gene>
<evidence type="ECO:0000313" key="2">
    <source>
        <dbReference type="EMBL" id="MET3731877.1"/>
    </source>
</evidence>
<dbReference type="InterPro" id="IPR036873">
    <property type="entry name" value="Rhodanese-like_dom_sf"/>
</dbReference>
<dbReference type="Gene3D" id="3.40.250.10">
    <property type="entry name" value="Rhodanese-like domain"/>
    <property type="match status" value="1"/>
</dbReference>
<dbReference type="SMART" id="SM00450">
    <property type="entry name" value="RHOD"/>
    <property type="match status" value="1"/>
</dbReference>
<keyword evidence="3" id="KW-1185">Reference proteome</keyword>
<dbReference type="PROSITE" id="PS50206">
    <property type="entry name" value="RHODANESE_3"/>
    <property type="match status" value="1"/>
</dbReference>
<dbReference type="Pfam" id="PF00581">
    <property type="entry name" value="Rhodanese"/>
    <property type="match status" value="1"/>
</dbReference>
<proteinExistence type="predicted"/>
<comment type="caution">
    <text evidence="2">The sequence shown here is derived from an EMBL/GenBank/DDBJ whole genome shotgun (WGS) entry which is preliminary data.</text>
</comment>
<dbReference type="InterPro" id="IPR001763">
    <property type="entry name" value="Rhodanese-like_dom"/>
</dbReference>
<reference evidence="2 3" key="1">
    <citation type="submission" date="2024-06" db="EMBL/GenBank/DDBJ databases">
        <title>Genomic Encyclopedia of Type Strains, Phase IV (KMG-IV): sequencing the most valuable type-strain genomes for metagenomic binning, comparative biology and taxonomic classification.</title>
        <authorList>
            <person name="Goeker M."/>
        </authorList>
    </citation>
    <scope>NUCLEOTIDE SEQUENCE [LARGE SCALE GENOMIC DNA]</scope>
    <source>
        <strain evidence="2 3">DSM 29388</strain>
    </source>
</reference>